<evidence type="ECO:0000256" key="2">
    <source>
        <dbReference type="ARBA" id="ARBA00022763"/>
    </source>
</evidence>
<dbReference type="SUPFAM" id="SSF82771">
    <property type="entry name" value="GIY-YIG endonuclease"/>
    <property type="match status" value="1"/>
</dbReference>
<dbReference type="RefSeq" id="WP_212695759.1">
    <property type="nucleotide sequence ID" value="NZ_CP058649.1"/>
</dbReference>
<comment type="similarity">
    <text evidence="7">Belongs to the UvrC family.</text>
</comment>
<dbReference type="GO" id="GO:0003677">
    <property type="term" value="F:DNA binding"/>
    <property type="evidence" value="ECO:0007669"/>
    <property type="project" value="UniProtKB-UniRule"/>
</dbReference>
<dbReference type="AlphaFoldDB" id="A0A8J8SIL5"/>
<dbReference type="Pfam" id="PF12826">
    <property type="entry name" value="HHH_2"/>
    <property type="match status" value="1"/>
</dbReference>
<keyword evidence="2 7" id="KW-0227">DNA damage</keyword>
<dbReference type="Pfam" id="PF22920">
    <property type="entry name" value="UvrC_RNaseH"/>
    <property type="match status" value="1"/>
</dbReference>
<dbReference type="InterPro" id="IPR041663">
    <property type="entry name" value="DisA/LigA_HHH"/>
</dbReference>
<keyword evidence="6 7" id="KW-0742">SOS response</keyword>
<evidence type="ECO:0000259" key="8">
    <source>
        <dbReference type="PROSITE" id="PS50151"/>
    </source>
</evidence>
<dbReference type="InterPro" id="IPR047296">
    <property type="entry name" value="GIY-YIG_UvrC_Cho"/>
</dbReference>
<dbReference type="PROSITE" id="PS50165">
    <property type="entry name" value="UVRC"/>
    <property type="match status" value="1"/>
</dbReference>
<dbReference type="HAMAP" id="MF_00203">
    <property type="entry name" value="UvrC"/>
    <property type="match status" value="1"/>
</dbReference>
<evidence type="ECO:0000256" key="7">
    <source>
        <dbReference type="HAMAP-Rule" id="MF_00203"/>
    </source>
</evidence>
<evidence type="ECO:0000256" key="4">
    <source>
        <dbReference type="ARBA" id="ARBA00022881"/>
    </source>
</evidence>
<organism evidence="11 12">
    <name type="scientific">Vallitalea pronyensis</name>
    <dbReference type="NCBI Taxonomy" id="1348613"/>
    <lineage>
        <taxon>Bacteria</taxon>
        <taxon>Bacillati</taxon>
        <taxon>Bacillota</taxon>
        <taxon>Clostridia</taxon>
        <taxon>Lachnospirales</taxon>
        <taxon>Vallitaleaceae</taxon>
        <taxon>Vallitalea</taxon>
    </lineage>
</organism>
<protein>
    <recommendedName>
        <fullName evidence="7">UvrABC system protein C</fullName>
        <shortName evidence="7">Protein UvrC</shortName>
    </recommendedName>
    <alternativeName>
        <fullName evidence="7">Excinuclease ABC subunit C</fullName>
    </alternativeName>
</protein>
<dbReference type="PROSITE" id="PS50151">
    <property type="entry name" value="UVR"/>
    <property type="match status" value="1"/>
</dbReference>
<evidence type="ECO:0000313" key="11">
    <source>
        <dbReference type="EMBL" id="QUI25060.1"/>
    </source>
</evidence>
<dbReference type="FunFam" id="3.40.1440.10:FF:000001">
    <property type="entry name" value="UvrABC system protein C"/>
    <property type="match status" value="1"/>
</dbReference>
<dbReference type="Gene3D" id="4.10.860.10">
    <property type="entry name" value="UVR domain"/>
    <property type="match status" value="1"/>
</dbReference>
<keyword evidence="4 7" id="KW-0267">Excision nuclease</keyword>
<dbReference type="Proteomes" id="UP000683246">
    <property type="component" value="Chromosome"/>
</dbReference>
<name>A0A8J8SIL5_9FIRM</name>
<dbReference type="SUPFAM" id="SSF47781">
    <property type="entry name" value="RuvA domain 2-like"/>
    <property type="match status" value="1"/>
</dbReference>
<dbReference type="InterPro" id="IPR010994">
    <property type="entry name" value="RuvA_2-like"/>
</dbReference>
<dbReference type="GO" id="GO:0009380">
    <property type="term" value="C:excinuclease repair complex"/>
    <property type="evidence" value="ECO:0007669"/>
    <property type="project" value="InterPro"/>
</dbReference>
<keyword evidence="12" id="KW-1185">Reference proteome</keyword>
<dbReference type="InterPro" id="IPR036876">
    <property type="entry name" value="UVR_dom_sf"/>
</dbReference>
<dbReference type="Pfam" id="PF01541">
    <property type="entry name" value="GIY-YIG"/>
    <property type="match status" value="1"/>
</dbReference>
<proteinExistence type="inferred from homology"/>
<dbReference type="PANTHER" id="PTHR30562:SF1">
    <property type="entry name" value="UVRABC SYSTEM PROTEIN C"/>
    <property type="match status" value="1"/>
</dbReference>
<evidence type="ECO:0000256" key="5">
    <source>
        <dbReference type="ARBA" id="ARBA00023204"/>
    </source>
</evidence>
<evidence type="ECO:0000256" key="1">
    <source>
        <dbReference type="ARBA" id="ARBA00022490"/>
    </source>
</evidence>
<dbReference type="GO" id="GO:0006289">
    <property type="term" value="P:nucleotide-excision repair"/>
    <property type="evidence" value="ECO:0007669"/>
    <property type="project" value="UniProtKB-UniRule"/>
</dbReference>
<dbReference type="KEGG" id="vpy:HZI73_23415"/>
<keyword evidence="1 7" id="KW-0963">Cytoplasm</keyword>
<dbReference type="InterPro" id="IPR000305">
    <property type="entry name" value="GIY-YIG_endonuc"/>
</dbReference>
<dbReference type="PROSITE" id="PS50164">
    <property type="entry name" value="GIY_YIG"/>
    <property type="match status" value="1"/>
</dbReference>
<dbReference type="Gene3D" id="3.30.420.340">
    <property type="entry name" value="UvrC, RNAse H endonuclease domain"/>
    <property type="match status" value="1"/>
</dbReference>
<dbReference type="InterPro" id="IPR050066">
    <property type="entry name" value="UvrABC_protein_C"/>
</dbReference>
<keyword evidence="3 7" id="KW-0228">DNA excision</keyword>
<dbReference type="EMBL" id="CP058649">
    <property type="protein sequence ID" value="QUI25060.1"/>
    <property type="molecule type" value="Genomic_DNA"/>
</dbReference>
<accession>A0A8J8SIL5</accession>
<feature type="domain" description="UVR" evidence="8">
    <location>
        <begin position="204"/>
        <end position="239"/>
    </location>
</feature>
<dbReference type="PANTHER" id="PTHR30562">
    <property type="entry name" value="UVRC/OXIDOREDUCTASE"/>
    <property type="match status" value="1"/>
</dbReference>
<feature type="domain" description="UvrC family homology region profile" evidence="10">
    <location>
        <begin position="255"/>
        <end position="498"/>
    </location>
</feature>
<comment type="function">
    <text evidence="7">The UvrABC repair system catalyzes the recognition and processing of DNA lesions. UvrC both incises the 5' and 3' sides of the lesion. The N-terminal half is responsible for the 3' incision and the C-terminal half is responsible for the 5' incision.</text>
</comment>
<comment type="subunit">
    <text evidence="7">Interacts with UvrB in an incision complex.</text>
</comment>
<dbReference type="Gene3D" id="1.10.150.20">
    <property type="entry name" value="5' to 3' exonuclease, C-terminal subdomain"/>
    <property type="match status" value="1"/>
</dbReference>
<dbReference type="InterPro" id="IPR004791">
    <property type="entry name" value="UvrC"/>
</dbReference>
<evidence type="ECO:0000259" key="9">
    <source>
        <dbReference type="PROSITE" id="PS50164"/>
    </source>
</evidence>
<evidence type="ECO:0000259" key="10">
    <source>
        <dbReference type="PROSITE" id="PS50165"/>
    </source>
</evidence>
<dbReference type="InterPro" id="IPR001162">
    <property type="entry name" value="UvrC_RNase_H_dom"/>
</dbReference>
<dbReference type="GO" id="GO:0009432">
    <property type="term" value="P:SOS response"/>
    <property type="evidence" value="ECO:0007669"/>
    <property type="project" value="UniProtKB-UniRule"/>
</dbReference>
<keyword evidence="5 7" id="KW-0234">DNA repair</keyword>
<dbReference type="NCBIfam" id="NF001824">
    <property type="entry name" value="PRK00558.1-5"/>
    <property type="match status" value="1"/>
</dbReference>
<gene>
    <name evidence="7 11" type="primary">uvrC</name>
    <name evidence="11" type="ORF">HZI73_23415</name>
</gene>
<dbReference type="Pfam" id="PF02151">
    <property type="entry name" value="UVR"/>
    <property type="match status" value="1"/>
</dbReference>
<dbReference type="Gene3D" id="3.40.1440.10">
    <property type="entry name" value="GIY-YIG endonuclease"/>
    <property type="match status" value="1"/>
</dbReference>
<evidence type="ECO:0000256" key="6">
    <source>
        <dbReference type="ARBA" id="ARBA00023236"/>
    </source>
</evidence>
<dbReference type="InterPro" id="IPR035901">
    <property type="entry name" value="GIY-YIG_endonuc_sf"/>
</dbReference>
<reference evidence="11" key="1">
    <citation type="submission" date="2020-07" db="EMBL/GenBank/DDBJ databases">
        <title>Vallitalea pronyensis genome.</title>
        <authorList>
            <person name="Postec A."/>
        </authorList>
    </citation>
    <scope>NUCLEOTIDE SEQUENCE</scope>
    <source>
        <strain evidence="11">FatNI3</strain>
    </source>
</reference>
<dbReference type="InterPro" id="IPR038476">
    <property type="entry name" value="UvrC_RNase_H_dom_sf"/>
</dbReference>
<sequence>MFDIEENLKNLPMQPGVYLMKDMYDNIIYVGKAIKLRNRVRQYFRKSTNHSNKIRKMVTMIKSFEYIVTDSELEALILECNLIKKHRPKYNTLLKDDKAYPYIKVTVDEMYPRIIYSRELKKDKAKYFGPYTNATGAKETIEVITKIWKIRTCNRRLPKDIGKERPCLNYHIKQCHGPCQGYISREDYGAHIHEIIEFLGGKYDKVIGILEEKMKQASEDMDFEKAAEYRDQLMSVKSIAGKQKIINASMEDQDVIAFAKSQDEALVQVYFIRHGKLIGREHFHLDGVEDLHRQEVMTTFVKQFYSGTPYIPKEIILQEEIDEANIINAWLDNKRGQKVYIKVPRKGEKHKLVELAAQNALLTFQQFGERMKREDRRTKGAVQELIDLICLDDDVTRIEAYDISNIHGFEAVGSMVVFEEGKPKRSDYRKFRIKSVKGPNDYKSMEEVLTRRFTHALEEQKEMLLKKQDVSLGKFTRLPDLILMDGGKGQVNIALKVLDTLGLRIPVCGMVKDDKHRTRGLYYQNVEFNMDTHSEGFKLMTRIQDEAHRFAIEYHRKLRSKQQIQSILDDIEGIGPKRRVTLIKHFGSVEKIRQAELSDLEAVVGISQRVANTVYHFFRDEDKSSSKANKD</sequence>
<dbReference type="GO" id="GO:0009381">
    <property type="term" value="F:excinuclease ABC activity"/>
    <property type="evidence" value="ECO:0007669"/>
    <property type="project" value="UniProtKB-UniRule"/>
</dbReference>
<dbReference type="CDD" id="cd10434">
    <property type="entry name" value="GIY-YIG_UvrC_Cho"/>
    <property type="match status" value="1"/>
</dbReference>
<dbReference type="Pfam" id="PF08459">
    <property type="entry name" value="UvrC_RNaseH_dom"/>
    <property type="match status" value="1"/>
</dbReference>
<dbReference type="SMART" id="SM00465">
    <property type="entry name" value="GIYc"/>
    <property type="match status" value="1"/>
</dbReference>
<dbReference type="GO" id="GO:0005737">
    <property type="term" value="C:cytoplasm"/>
    <property type="evidence" value="ECO:0007669"/>
    <property type="project" value="UniProtKB-SubCell"/>
</dbReference>
<evidence type="ECO:0000313" key="12">
    <source>
        <dbReference type="Proteomes" id="UP000683246"/>
    </source>
</evidence>
<dbReference type="SUPFAM" id="SSF46600">
    <property type="entry name" value="C-terminal UvrC-binding domain of UvrB"/>
    <property type="match status" value="1"/>
</dbReference>
<comment type="subcellular location">
    <subcellularLocation>
        <location evidence="7">Cytoplasm</location>
    </subcellularLocation>
</comment>
<feature type="domain" description="GIY-YIG" evidence="9">
    <location>
        <begin position="13"/>
        <end position="92"/>
    </location>
</feature>
<dbReference type="NCBIfam" id="TIGR00194">
    <property type="entry name" value="uvrC"/>
    <property type="match status" value="1"/>
</dbReference>
<evidence type="ECO:0000256" key="3">
    <source>
        <dbReference type="ARBA" id="ARBA00022769"/>
    </source>
</evidence>
<dbReference type="InterPro" id="IPR001943">
    <property type="entry name" value="UVR_dom"/>
</dbReference>